<dbReference type="EMBL" id="CAJVCH010010592">
    <property type="protein sequence ID" value="CAG7667597.1"/>
    <property type="molecule type" value="Genomic_DNA"/>
</dbReference>
<name>A0A8J2NSA6_9HEXA</name>
<sequence>MSSKIALVCLVLCYLALSMDLVSGQGWYDMIRGGRGSPQCFGHLHPCLYHPQCCSNFCDLIIRVCFGG</sequence>
<keyword evidence="1" id="KW-0732">Signal</keyword>
<reference evidence="2" key="1">
    <citation type="submission" date="2021-06" db="EMBL/GenBank/DDBJ databases">
        <authorList>
            <person name="Hodson N. C."/>
            <person name="Mongue J. A."/>
            <person name="Jaron S. K."/>
        </authorList>
    </citation>
    <scope>NUCLEOTIDE SEQUENCE</scope>
</reference>
<feature type="chain" id="PRO_5035308797" evidence="1">
    <location>
        <begin position="25"/>
        <end position="68"/>
    </location>
</feature>
<dbReference type="Proteomes" id="UP000708208">
    <property type="component" value="Unassembled WGS sequence"/>
</dbReference>
<gene>
    <name evidence="2" type="ORF">AFUS01_LOCUS1857</name>
</gene>
<evidence type="ECO:0000313" key="2">
    <source>
        <dbReference type="EMBL" id="CAG7667597.1"/>
    </source>
</evidence>
<keyword evidence="3" id="KW-1185">Reference proteome</keyword>
<evidence type="ECO:0000313" key="3">
    <source>
        <dbReference type="Proteomes" id="UP000708208"/>
    </source>
</evidence>
<feature type="signal peptide" evidence="1">
    <location>
        <begin position="1"/>
        <end position="24"/>
    </location>
</feature>
<evidence type="ECO:0000256" key="1">
    <source>
        <dbReference type="SAM" id="SignalP"/>
    </source>
</evidence>
<comment type="caution">
    <text evidence="2">The sequence shown here is derived from an EMBL/GenBank/DDBJ whole genome shotgun (WGS) entry which is preliminary data.</text>
</comment>
<organism evidence="2 3">
    <name type="scientific">Allacma fusca</name>
    <dbReference type="NCBI Taxonomy" id="39272"/>
    <lineage>
        <taxon>Eukaryota</taxon>
        <taxon>Metazoa</taxon>
        <taxon>Ecdysozoa</taxon>
        <taxon>Arthropoda</taxon>
        <taxon>Hexapoda</taxon>
        <taxon>Collembola</taxon>
        <taxon>Symphypleona</taxon>
        <taxon>Sminthuridae</taxon>
        <taxon>Allacma</taxon>
    </lineage>
</organism>
<protein>
    <submittedName>
        <fullName evidence="2">Uncharacterized protein</fullName>
    </submittedName>
</protein>
<proteinExistence type="predicted"/>
<dbReference type="AlphaFoldDB" id="A0A8J2NSA6"/>
<accession>A0A8J2NSA6</accession>